<dbReference type="InterPro" id="IPR036163">
    <property type="entry name" value="HMA_dom_sf"/>
</dbReference>
<dbReference type="RefSeq" id="WP_377934412.1">
    <property type="nucleotide sequence ID" value="NZ_JBHUMF010000017.1"/>
</dbReference>
<evidence type="ECO:0000259" key="1">
    <source>
        <dbReference type="PROSITE" id="PS50846"/>
    </source>
</evidence>
<protein>
    <submittedName>
        <fullName evidence="2">Cation transporter</fullName>
    </submittedName>
</protein>
<dbReference type="Proteomes" id="UP001597506">
    <property type="component" value="Unassembled WGS sequence"/>
</dbReference>
<dbReference type="Pfam" id="PF00403">
    <property type="entry name" value="HMA"/>
    <property type="match status" value="1"/>
</dbReference>
<sequence>MKKALITLGLTAAALTAIIWGEQLMETSANEGRVSYTIENAQCDNCANELSVAIENILGIEAYTYNDEKNTLTIDYNPTVMETEWITESLMANGYRIEEQ</sequence>
<feature type="domain" description="HMA" evidence="1">
    <location>
        <begin position="32"/>
        <end position="98"/>
    </location>
</feature>
<dbReference type="EMBL" id="JBHUMF010000017">
    <property type="protein sequence ID" value="MFD2680742.1"/>
    <property type="molecule type" value="Genomic_DNA"/>
</dbReference>
<comment type="caution">
    <text evidence="2">The sequence shown here is derived from an EMBL/GenBank/DDBJ whole genome shotgun (WGS) entry which is preliminary data.</text>
</comment>
<gene>
    <name evidence="2" type="ORF">ACFSUL_08215</name>
</gene>
<name>A0ABW5RPY5_9BACI</name>
<reference evidence="3" key="1">
    <citation type="journal article" date="2019" name="Int. J. Syst. Evol. Microbiol.">
        <title>The Global Catalogue of Microorganisms (GCM) 10K type strain sequencing project: providing services to taxonomists for standard genome sequencing and annotation.</title>
        <authorList>
            <consortium name="The Broad Institute Genomics Platform"/>
            <consortium name="The Broad Institute Genome Sequencing Center for Infectious Disease"/>
            <person name="Wu L."/>
            <person name="Ma J."/>
        </authorList>
    </citation>
    <scope>NUCLEOTIDE SEQUENCE [LARGE SCALE GENOMIC DNA]</scope>
    <source>
        <strain evidence="3">KCTC 3913</strain>
    </source>
</reference>
<dbReference type="SUPFAM" id="SSF55008">
    <property type="entry name" value="HMA, heavy metal-associated domain"/>
    <property type="match status" value="1"/>
</dbReference>
<dbReference type="InterPro" id="IPR006121">
    <property type="entry name" value="HMA_dom"/>
</dbReference>
<evidence type="ECO:0000313" key="3">
    <source>
        <dbReference type="Proteomes" id="UP001597506"/>
    </source>
</evidence>
<proteinExistence type="predicted"/>
<accession>A0ABW5RPY5</accession>
<dbReference type="Gene3D" id="3.30.70.100">
    <property type="match status" value="1"/>
</dbReference>
<keyword evidence="3" id="KW-1185">Reference proteome</keyword>
<evidence type="ECO:0000313" key="2">
    <source>
        <dbReference type="EMBL" id="MFD2680742.1"/>
    </source>
</evidence>
<organism evidence="2 3">
    <name type="scientific">Bacillus seohaeanensis</name>
    <dbReference type="NCBI Taxonomy" id="284580"/>
    <lineage>
        <taxon>Bacteria</taxon>
        <taxon>Bacillati</taxon>
        <taxon>Bacillota</taxon>
        <taxon>Bacilli</taxon>
        <taxon>Bacillales</taxon>
        <taxon>Bacillaceae</taxon>
        <taxon>Bacillus</taxon>
    </lineage>
</organism>
<dbReference type="PROSITE" id="PS50846">
    <property type="entry name" value="HMA_2"/>
    <property type="match status" value="1"/>
</dbReference>